<dbReference type="PANTHER" id="PTHR33184:SF77">
    <property type="entry name" value="TPD1 PROTEIN HOMOLOG 1-LIKE"/>
    <property type="match status" value="1"/>
</dbReference>
<name>A0A8T2Q2A8_CERRI</name>
<dbReference type="GO" id="GO:0001709">
    <property type="term" value="P:cell fate determination"/>
    <property type="evidence" value="ECO:0007669"/>
    <property type="project" value="TreeGrafter"/>
</dbReference>
<comment type="caution">
    <text evidence="3">The sequence shown here is derived from an EMBL/GenBank/DDBJ whole genome shotgun (WGS) entry which is preliminary data.</text>
</comment>
<evidence type="ECO:0000313" key="3">
    <source>
        <dbReference type="EMBL" id="KAH7278012.1"/>
    </source>
</evidence>
<keyword evidence="2" id="KW-0812">Transmembrane</keyword>
<accession>A0A8T2Q2A8</accession>
<evidence type="ECO:0000256" key="1">
    <source>
        <dbReference type="ARBA" id="ARBA00022729"/>
    </source>
</evidence>
<keyword evidence="2" id="KW-0472">Membrane</keyword>
<dbReference type="AlphaFoldDB" id="A0A8T2Q2A8"/>
<feature type="transmembrane region" description="Helical" evidence="2">
    <location>
        <begin position="40"/>
        <end position="59"/>
    </location>
</feature>
<proteinExistence type="predicted"/>
<organism evidence="3 4">
    <name type="scientific">Ceratopteris richardii</name>
    <name type="common">Triangle waterfern</name>
    <dbReference type="NCBI Taxonomy" id="49495"/>
    <lineage>
        <taxon>Eukaryota</taxon>
        <taxon>Viridiplantae</taxon>
        <taxon>Streptophyta</taxon>
        <taxon>Embryophyta</taxon>
        <taxon>Tracheophyta</taxon>
        <taxon>Polypodiopsida</taxon>
        <taxon>Polypodiidae</taxon>
        <taxon>Polypodiales</taxon>
        <taxon>Pteridineae</taxon>
        <taxon>Pteridaceae</taxon>
        <taxon>Parkerioideae</taxon>
        <taxon>Ceratopteris</taxon>
    </lineage>
</organism>
<gene>
    <name evidence="3" type="ORF">KP509_38G019600</name>
</gene>
<dbReference type="PANTHER" id="PTHR33184">
    <property type="entry name" value="PROTEIN TAPETUM DETERMINANT 1-LIKE-RELATED"/>
    <property type="match status" value="1"/>
</dbReference>
<protein>
    <submittedName>
        <fullName evidence="3">Uncharacterized protein</fullName>
    </submittedName>
</protein>
<keyword evidence="2" id="KW-1133">Transmembrane helix</keyword>
<reference evidence="3" key="1">
    <citation type="submission" date="2021-08" db="EMBL/GenBank/DDBJ databases">
        <title>WGS assembly of Ceratopteris richardii.</title>
        <authorList>
            <person name="Marchant D.B."/>
            <person name="Chen G."/>
            <person name="Jenkins J."/>
            <person name="Shu S."/>
            <person name="Leebens-Mack J."/>
            <person name="Grimwood J."/>
            <person name="Schmutz J."/>
            <person name="Soltis P."/>
            <person name="Soltis D."/>
            <person name="Chen Z.-H."/>
        </authorList>
    </citation>
    <scope>NUCLEOTIDE SEQUENCE</scope>
    <source>
        <strain evidence="3">Whitten #5841</strain>
        <tissue evidence="3">Leaf</tissue>
    </source>
</reference>
<dbReference type="Proteomes" id="UP000825935">
    <property type="component" value="Chromosome 38"/>
</dbReference>
<dbReference type="InterPro" id="IPR040361">
    <property type="entry name" value="TPD1"/>
</dbReference>
<evidence type="ECO:0000313" key="4">
    <source>
        <dbReference type="Proteomes" id="UP000825935"/>
    </source>
</evidence>
<dbReference type="OrthoDB" id="1572689at2759"/>
<evidence type="ECO:0000256" key="2">
    <source>
        <dbReference type="SAM" id="Phobius"/>
    </source>
</evidence>
<dbReference type="EMBL" id="CM035443">
    <property type="protein sequence ID" value="KAH7278012.1"/>
    <property type="molecule type" value="Genomic_DNA"/>
</dbReference>
<sequence length="214" mass="23434">MEACSDEEKLSLLSVQKAKQLHCSSSGSSFSRRRKSDAKAVVMVVLATALSFLAFSQLLDAFSGHNDFLHGKNHRVPFKGSEGIVNHPHRFSSMNFSASRKLLVKPERMGDACSLADIAIFQGETGPLPDGIPSFSVQIINLCVSGCPISDIHVTCGWFASAKLINPKLFKRVKYNDCIVNDRLPLKGGDSIVFEYANSFQYPLEISSANACCW</sequence>
<keyword evidence="1" id="KW-0732">Signal</keyword>
<dbReference type="Pfam" id="PF24068">
    <property type="entry name" value="TPD1_C"/>
    <property type="match status" value="1"/>
</dbReference>
<keyword evidence="4" id="KW-1185">Reference proteome</keyword>